<dbReference type="AlphaFoldDB" id="A0AAV8ZTC7"/>
<feature type="domain" description="PiggyBac transposable element-derived protein" evidence="1">
    <location>
        <begin position="1"/>
        <end position="78"/>
    </location>
</feature>
<dbReference type="Pfam" id="PF13843">
    <property type="entry name" value="DDE_Tnp_1_7"/>
    <property type="match status" value="1"/>
</dbReference>
<gene>
    <name evidence="2" type="ORF">NQ314_001981</name>
</gene>
<comment type="caution">
    <text evidence="2">The sequence shown here is derived from an EMBL/GenBank/DDBJ whole genome shotgun (WGS) entry which is preliminary data.</text>
</comment>
<dbReference type="PANTHER" id="PTHR47272:SF1">
    <property type="entry name" value="PIGGYBAC TRANSPOSABLE ELEMENT-DERIVED PROTEIN 3-LIKE"/>
    <property type="match status" value="1"/>
</dbReference>
<accession>A0AAV8ZTC7</accession>
<keyword evidence="3" id="KW-1185">Reference proteome</keyword>
<protein>
    <recommendedName>
        <fullName evidence="1">PiggyBac transposable element-derived protein domain-containing protein</fullName>
    </recommendedName>
</protein>
<dbReference type="PANTHER" id="PTHR47272">
    <property type="entry name" value="DDE_TNP_1_7 DOMAIN-CONTAINING PROTEIN"/>
    <property type="match status" value="1"/>
</dbReference>
<organism evidence="2 3">
    <name type="scientific">Rhamnusium bicolor</name>
    <dbReference type="NCBI Taxonomy" id="1586634"/>
    <lineage>
        <taxon>Eukaryota</taxon>
        <taxon>Metazoa</taxon>
        <taxon>Ecdysozoa</taxon>
        <taxon>Arthropoda</taxon>
        <taxon>Hexapoda</taxon>
        <taxon>Insecta</taxon>
        <taxon>Pterygota</taxon>
        <taxon>Neoptera</taxon>
        <taxon>Endopterygota</taxon>
        <taxon>Coleoptera</taxon>
        <taxon>Polyphaga</taxon>
        <taxon>Cucujiformia</taxon>
        <taxon>Chrysomeloidea</taxon>
        <taxon>Cerambycidae</taxon>
        <taxon>Lepturinae</taxon>
        <taxon>Rhagiini</taxon>
        <taxon>Rhamnusium</taxon>
    </lineage>
</organism>
<evidence type="ECO:0000259" key="1">
    <source>
        <dbReference type="Pfam" id="PF13843"/>
    </source>
</evidence>
<sequence>MPMKPYKWGFKIFVLAGVSGFAYKFEIYADQEKFENLKDDEPNLGVTSNIVLRLARNILRMKNYKLYHDNYYTALSLMV</sequence>
<dbReference type="Proteomes" id="UP001162156">
    <property type="component" value="Unassembled WGS sequence"/>
</dbReference>
<name>A0AAV8ZTC7_9CUCU</name>
<evidence type="ECO:0000313" key="3">
    <source>
        <dbReference type="Proteomes" id="UP001162156"/>
    </source>
</evidence>
<reference evidence="2" key="1">
    <citation type="journal article" date="2023" name="Insect Mol. Biol.">
        <title>Genome sequencing provides insights into the evolution of gene families encoding plant cell wall-degrading enzymes in longhorned beetles.</title>
        <authorList>
            <person name="Shin N.R."/>
            <person name="Okamura Y."/>
            <person name="Kirsch R."/>
            <person name="Pauchet Y."/>
        </authorList>
    </citation>
    <scope>NUCLEOTIDE SEQUENCE</scope>
    <source>
        <strain evidence="2">RBIC_L_NR</strain>
    </source>
</reference>
<dbReference type="EMBL" id="JANEYF010000610">
    <property type="protein sequence ID" value="KAJ8968993.1"/>
    <property type="molecule type" value="Genomic_DNA"/>
</dbReference>
<evidence type="ECO:0000313" key="2">
    <source>
        <dbReference type="EMBL" id="KAJ8968993.1"/>
    </source>
</evidence>
<proteinExistence type="predicted"/>
<dbReference type="InterPro" id="IPR029526">
    <property type="entry name" value="PGBD"/>
</dbReference>